<dbReference type="AlphaFoldDB" id="A0A2T0TZF4"/>
<evidence type="ECO:0000256" key="6">
    <source>
        <dbReference type="PIRSR" id="PIRSR600223-1"/>
    </source>
</evidence>
<accession>A0A2T0TZF4</accession>
<evidence type="ECO:0000256" key="4">
    <source>
        <dbReference type="ARBA" id="ARBA00013208"/>
    </source>
</evidence>
<evidence type="ECO:0000313" key="9">
    <source>
        <dbReference type="EMBL" id="PRY51057.1"/>
    </source>
</evidence>
<dbReference type="CDD" id="cd06530">
    <property type="entry name" value="S26_SPase_I"/>
    <property type="match status" value="1"/>
</dbReference>
<dbReference type="GO" id="GO:0009003">
    <property type="term" value="F:signal peptidase activity"/>
    <property type="evidence" value="ECO:0007669"/>
    <property type="project" value="UniProtKB-EC"/>
</dbReference>
<feature type="transmembrane region" description="Helical" evidence="7">
    <location>
        <begin position="27"/>
        <end position="51"/>
    </location>
</feature>
<evidence type="ECO:0000313" key="10">
    <source>
        <dbReference type="Proteomes" id="UP000239210"/>
    </source>
</evidence>
<comment type="similarity">
    <text evidence="3 7">Belongs to the peptidase S26 family.</text>
</comment>
<dbReference type="PROSITE" id="PS00760">
    <property type="entry name" value="SPASE_I_2"/>
    <property type="match status" value="1"/>
</dbReference>
<comment type="caution">
    <text evidence="9">The sequence shown here is derived from an EMBL/GenBank/DDBJ whole genome shotgun (WGS) entry which is preliminary data.</text>
</comment>
<dbReference type="RefSeq" id="WP_170121200.1">
    <property type="nucleotide sequence ID" value="NZ_PVTG01000002.1"/>
</dbReference>
<dbReference type="EMBL" id="PVTG01000002">
    <property type="protein sequence ID" value="PRY51057.1"/>
    <property type="molecule type" value="Genomic_DNA"/>
</dbReference>
<dbReference type="PANTHER" id="PTHR43390">
    <property type="entry name" value="SIGNAL PEPTIDASE I"/>
    <property type="match status" value="1"/>
</dbReference>
<evidence type="ECO:0000256" key="7">
    <source>
        <dbReference type="RuleBase" id="RU362042"/>
    </source>
</evidence>
<evidence type="ECO:0000256" key="1">
    <source>
        <dbReference type="ARBA" id="ARBA00000677"/>
    </source>
</evidence>
<evidence type="ECO:0000259" key="8">
    <source>
        <dbReference type="Pfam" id="PF10502"/>
    </source>
</evidence>
<dbReference type="EC" id="3.4.21.89" evidence="4 7"/>
<feature type="domain" description="Peptidase S26" evidence="8">
    <location>
        <begin position="32"/>
        <end position="179"/>
    </location>
</feature>
<dbReference type="GO" id="GO:0006465">
    <property type="term" value="P:signal peptide processing"/>
    <property type="evidence" value="ECO:0007669"/>
    <property type="project" value="InterPro"/>
</dbReference>
<evidence type="ECO:0000256" key="2">
    <source>
        <dbReference type="ARBA" id="ARBA00004401"/>
    </source>
</evidence>
<dbReference type="Pfam" id="PF10502">
    <property type="entry name" value="Peptidase_S26"/>
    <property type="match status" value="1"/>
</dbReference>
<dbReference type="InterPro" id="IPR036286">
    <property type="entry name" value="LexA/Signal_pep-like_sf"/>
</dbReference>
<keyword evidence="7" id="KW-0645">Protease</keyword>
<feature type="active site" evidence="6">
    <location>
        <position position="97"/>
    </location>
</feature>
<dbReference type="PANTHER" id="PTHR43390:SF1">
    <property type="entry name" value="CHLOROPLAST PROCESSING PEPTIDASE"/>
    <property type="match status" value="1"/>
</dbReference>
<reference evidence="9 10" key="1">
    <citation type="submission" date="2018-03" db="EMBL/GenBank/DDBJ databases">
        <title>Genomic Encyclopedia of Archaeal and Bacterial Type Strains, Phase II (KMG-II): from individual species to whole genera.</title>
        <authorList>
            <person name="Goeker M."/>
        </authorList>
    </citation>
    <scope>NUCLEOTIDE SEQUENCE [LARGE SCALE GENOMIC DNA]</scope>
    <source>
        <strain evidence="9 10">DSM 45416</strain>
    </source>
</reference>
<keyword evidence="7" id="KW-0472">Membrane</keyword>
<dbReference type="PRINTS" id="PR00727">
    <property type="entry name" value="LEADERPTASE"/>
</dbReference>
<comment type="catalytic activity">
    <reaction evidence="1 7">
        <text>Cleavage of hydrophobic, N-terminal signal or leader sequences from secreted and periplasmic proteins.</text>
        <dbReference type="EC" id="3.4.21.89"/>
    </reaction>
</comment>
<dbReference type="Proteomes" id="UP000239210">
    <property type="component" value="Unassembled WGS sequence"/>
</dbReference>
<dbReference type="GO" id="GO:0005886">
    <property type="term" value="C:plasma membrane"/>
    <property type="evidence" value="ECO:0007669"/>
    <property type="project" value="UniProtKB-SubCell"/>
</dbReference>
<dbReference type="InterPro" id="IPR019533">
    <property type="entry name" value="Peptidase_S26"/>
</dbReference>
<gene>
    <name evidence="9" type="ORF">LY71_102120</name>
</gene>
<evidence type="ECO:0000256" key="5">
    <source>
        <dbReference type="ARBA" id="ARBA00022801"/>
    </source>
</evidence>
<keyword evidence="7" id="KW-1133">Transmembrane helix</keyword>
<dbReference type="InterPro" id="IPR019757">
    <property type="entry name" value="Pept_S26A_signal_pept_1_Lys-AS"/>
</dbReference>
<protein>
    <recommendedName>
        <fullName evidence="4 7">Signal peptidase I</fullName>
        <ecNumber evidence="4 7">3.4.21.89</ecNumber>
    </recommendedName>
</protein>
<name>A0A2T0TZF4_9ACTN</name>
<sequence length="190" mass="19423">MAGRGPGLTRRTPPAAPWRLLRRTGRLVVPLAVVLALVLAASVTGLLPVHLVRVGAQSMQPTLAAGDLVLVDRGAGPVGRGEVVAARHPGTGELVVKRVVGLPGDRVALEDGALVVDGTAVCETSVDAEHLDGVWFGPVTVEEGRLFLLGDARADSVDSRVFGAVPSGDVVGVVSGRVWPDPGALPSTSC</sequence>
<comment type="subcellular location">
    <subcellularLocation>
        <location evidence="2">Cell membrane</location>
        <topology evidence="2">Single-pass type II membrane protein</topology>
    </subcellularLocation>
    <subcellularLocation>
        <location evidence="7">Membrane</location>
        <topology evidence="7">Single-pass type II membrane protein</topology>
    </subcellularLocation>
</comment>
<keyword evidence="7" id="KW-0812">Transmembrane</keyword>
<dbReference type="SUPFAM" id="SSF51306">
    <property type="entry name" value="LexA/Signal peptidase"/>
    <property type="match status" value="1"/>
</dbReference>
<keyword evidence="10" id="KW-1185">Reference proteome</keyword>
<dbReference type="Gene3D" id="2.10.109.10">
    <property type="entry name" value="Umud Fragment, subunit A"/>
    <property type="match status" value="1"/>
</dbReference>
<feature type="active site" evidence="6">
    <location>
        <position position="58"/>
    </location>
</feature>
<dbReference type="NCBIfam" id="TIGR02227">
    <property type="entry name" value="sigpep_I_bact"/>
    <property type="match status" value="1"/>
</dbReference>
<evidence type="ECO:0000256" key="3">
    <source>
        <dbReference type="ARBA" id="ARBA00009370"/>
    </source>
</evidence>
<dbReference type="GO" id="GO:0004252">
    <property type="term" value="F:serine-type endopeptidase activity"/>
    <property type="evidence" value="ECO:0007669"/>
    <property type="project" value="InterPro"/>
</dbReference>
<dbReference type="InterPro" id="IPR000223">
    <property type="entry name" value="Pept_S26A_signal_pept_1"/>
</dbReference>
<proteinExistence type="inferred from homology"/>
<keyword evidence="5 7" id="KW-0378">Hydrolase</keyword>
<organism evidence="9 10">
    <name type="scientific">Geodermatophilus tzadiensis</name>
    <dbReference type="NCBI Taxonomy" id="1137988"/>
    <lineage>
        <taxon>Bacteria</taxon>
        <taxon>Bacillati</taxon>
        <taxon>Actinomycetota</taxon>
        <taxon>Actinomycetes</taxon>
        <taxon>Geodermatophilales</taxon>
        <taxon>Geodermatophilaceae</taxon>
        <taxon>Geodermatophilus</taxon>
    </lineage>
</organism>